<feature type="transmembrane region" description="Helical" evidence="19">
    <location>
        <begin position="184"/>
        <end position="205"/>
    </location>
</feature>
<keyword evidence="10 19" id="KW-1133">Transmembrane helix</keyword>
<dbReference type="AlphaFoldDB" id="A0A2I1CMP9"/>
<dbReference type="PANTHER" id="PTHR12989:SF10">
    <property type="entry name" value="DOL-P-GLC:GLC(2)MAN(9)GLCNAC(2)-PP-DOL ALPHA-1,2-GLUCOSYLTRANSFERASE-RELATED"/>
    <property type="match status" value="1"/>
</dbReference>
<evidence type="ECO:0000256" key="18">
    <source>
        <dbReference type="SAM" id="MobiDB-lite"/>
    </source>
</evidence>
<feature type="region of interest" description="Disordered" evidence="18">
    <location>
        <begin position="441"/>
        <end position="474"/>
    </location>
</feature>
<evidence type="ECO:0000256" key="10">
    <source>
        <dbReference type="ARBA" id="ARBA00022989"/>
    </source>
</evidence>
<evidence type="ECO:0000256" key="16">
    <source>
        <dbReference type="PIRSR" id="PIRSR610347-2"/>
    </source>
</evidence>
<dbReference type="Pfam" id="PF04922">
    <property type="entry name" value="DIE2_ALG10"/>
    <property type="match status" value="1"/>
</dbReference>
<feature type="active site" description="Nucleophile" evidence="15">
    <location>
        <position position="785"/>
    </location>
</feature>
<keyword evidence="11 19" id="KW-0472">Membrane</keyword>
<evidence type="ECO:0000256" key="2">
    <source>
        <dbReference type="ARBA" id="ARBA00004922"/>
    </source>
</evidence>
<dbReference type="CDD" id="cd09123">
    <property type="entry name" value="PLDc_Tdp1_2"/>
    <property type="match status" value="1"/>
</dbReference>
<evidence type="ECO:0000256" key="4">
    <source>
        <dbReference type="ARBA" id="ARBA00011967"/>
    </source>
</evidence>
<accession>A0A2I1CMP9</accession>
<evidence type="ECO:0000256" key="13">
    <source>
        <dbReference type="ARBA" id="ARBA00044727"/>
    </source>
</evidence>
<evidence type="ECO:0000256" key="5">
    <source>
        <dbReference type="ARBA" id="ARBA00018512"/>
    </source>
</evidence>
<feature type="active site" description="Proton donor/acceptor" evidence="15">
    <location>
        <position position="1038"/>
    </location>
</feature>
<gene>
    <name evidence="20" type="ORF">P174DRAFT_509053</name>
</gene>
<dbReference type="Pfam" id="PF06087">
    <property type="entry name" value="Tyr-DNA_phospho"/>
    <property type="match status" value="1"/>
</dbReference>
<dbReference type="OrthoDB" id="4769at2759"/>
<evidence type="ECO:0000256" key="1">
    <source>
        <dbReference type="ARBA" id="ARBA00004477"/>
    </source>
</evidence>
<dbReference type="GO" id="GO:0006281">
    <property type="term" value="P:DNA repair"/>
    <property type="evidence" value="ECO:0007669"/>
    <property type="project" value="InterPro"/>
</dbReference>
<feature type="transmembrane region" description="Helical" evidence="19">
    <location>
        <begin position="137"/>
        <end position="164"/>
    </location>
</feature>
<comment type="subcellular location">
    <subcellularLocation>
        <location evidence="1">Endoplasmic reticulum membrane</location>
        <topology evidence="1">Multi-pass membrane protein</topology>
    </subcellularLocation>
</comment>
<feature type="transmembrane region" description="Helical" evidence="19">
    <location>
        <begin position="71"/>
        <end position="88"/>
    </location>
</feature>
<dbReference type="GO" id="GO:0008081">
    <property type="term" value="F:phosphoric diester hydrolase activity"/>
    <property type="evidence" value="ECO:0007669"/>
    <property type="project" value="InterPro"/>
</dbReference>
<evidence type="ECO:0000256" key="7">
    <source>
        <dbReference type="ARBA" id="ARBA00022679"/>
    </source>
</evidence>
<evidence type="ECO:0000313" key="21">
    <source>
        <dbReference type="Proteomes" id="UP000234474"/>
    </source>
</evidence>
<dbReference type="FunFam" id="3.30.870.10:FF:000038">
    <property type="entry name" value="Probable tyrosyl-DNA phosphodiesterase"/>
    <property type="match status" value="1"/>
</dbReference>
<dbReference type="GeneID" id="36538852"/>
<comment type="similarity">
    <text evidence="3">Belongs to the ALG10 glucosyltransferase family.</text>
</comment>
<keyword evidence="21" id="KW-1185">Reference proteome</keyword>
<evidence type="ECO:0000256" key="19">
    <source>
        <dbReference type="SAM" id="Phobius"/>
    </source>
</evidence>
<dbReference type="PANTHER" id="PTHR12989">
    <property type="entry name" value="ALPHA-1,2-GLUCOSYLTRANSFERASE ALG10"/>
    <property type="match status" value="1"/>
</dbReference>
<keyword evidence="7" id="KW-0808">Transferase</keyword>
<evidence type="ECO:0000256" key="15">
    <source>
        <dbReference type="PIRSR" id="PIRSR610347-1"/>
    </source>
</evidence>
<evidence type="ECO:0000256" key="11">
    <source>
        <dbReference type="ARBA" id="ARBA00023136"/>
    </source>
</evidence>
<feature type="binding site" evidence="16">
    <location>
        <position position="1040"/>
    </location>
    <ligand>
        <name>substrate</name>
    </ligand>
</feature>
<dbReference type="GO" id="GO:0106073">
    <property type="term" value="F:dolichyl pyrophosphate Glc2Man9GlcNAc2 alpha-1,2-glucosyltransferase activity"/>
    <property type="evidence" value="ECO:0007669"/>
    <property type="project" value="UniProtKB-EC"/>
</dbReference>
<feature type="compositionally biased region" description="Polar residues" evidence="18">
    <location>
        <begin position="463"/>
        <end position="474"/>
    </location>
</feature>
<evidence type="ECO:0000256" key="6">
    <source>
        <dbReference type="ARBA" id="ARBA00022676"/>
    </source>
</evidence>
<evidence type="ECO:0000256" key="3">
    <source>
        <dbReference type="ARBA" id="ARBA00010600"/>
    </source>
</evidence>
<dbReference type="GO" id="GO:0005789">
    <property type="term" value="C:endoplasmic reticulum membrane"/>
    <property type="evidence" value="ECO:0007669"/>
    <property type="project" value="UniProtKB-SubCell"/>
</dbReference>
<sequence length="1171" mass="131935">MSAVQPVSGISLAARYAVPFVLLLIPLWMAKVNTVVPDPYLDEVFHVPQAQAYWDHKWFHWDPKITTPPGLYFWSYVLCAAALALRGSPRELNAEALRATNVAAAAVFLPWRLQTLLDALRKVRNTRPSGAWLSHTVLNICLFPPLFFFSGLYYTDIVSLLVVIEAYNWDIKRSAGSGSLLKTAVFVATGLAALVLRQTNIFWVVRKLRQSSKGSQASSPLKIIQSGFNNELYDPLVSEASFFDYVKTSISLASVGLRNFVPIIVSAVPYLVILAAFGGFVLWNNGVVLGHKEFHTAGLHLSQMLYIWPYFMFFSWPILIFPVINLVLPNSVIPAFFDYGFTKKQKGLPGILTALVILPIMLAIVHFNTIIHPFTLADNRHYIFYVFRILRLHPAIKYAAVPAAYFIDGWAVISAFGFSTTKPQPQFVPITKPNELAAAQKGQLKEAARKKEKSERKSKSKKVSQVTTSPPAQEQFSPEVLARIQEHLAQRQKQQQEAPRVSFVLVWLAATALSLVTAPLVEPRYFIIPWVMWRLHLPPQPVPLVYRQQRPRDEREALHADLATNFSLFMETYWFLAINAATGYIFLYKGFEWPQEPGKCQLQRNMFNSVTKNRPSKRVKLSALDQPEPSEATPTAVANGLASLHRSITPPPSSRPRRESSVPQTSIQSAELAGRRPQLIPSPFQLTHIRDLSAASGNNVDTVRLKDILGDPMIRECWQFNFLFDVDFLMSQFDEDVRRLVQVKVVHGSWKKDAPNRIRIEEACPRYPNVEAITAYMPEPFGTHHSKMMILLRHDDLAQVVIHTANMIPGDWANMCQAVWRSPLLPLRKTEREPEGPGVIGSGARFKRDLLAYLNEYGVKKTGSLVRQLERFDFSAVRAALIASVPSKQRLSTLDSRKKTLWGWPALKEATRQIPLTPKGKSQTGPAHIITQISSIASLGQTDKWLKDVFFTSLSPTSSRASIPQPKFSIIFPTPDEIRRSLNGYGSGGSIHMKLQSATQQKQLQYLRPYLRHWAGDSDSNATSTPQREAGRRRAAPHIKTYIRFSDTEKMDTIDWAMVTSANLSTQAWGAAVNNAGEVRICSWEIGVMVWPQLFVQEDNTTERHQQAVMVPCFKRDIPPQLPEDMPECDVLVGLRMPYDLPLTSYKADEVPWCATAAHTEPDWLGQTWEG</sequence>
<evidence type="ECO:0000313" key="20">
    <source>
        <dbReference type="EMBL" id="PKX98911.1"/>
    </source>
</evidence>
<dbReference type="STRING" id="1392255.A0A2I1CMP9"/>
<evidence type="ECO:0000256" key="12">
    <source>
        <dbReference type="ARBA" id="ARBA00032069"/>
    </source>
</evidence>
<dbReference type="RefSeq" id="XP_024687506.1">
    <property type="nucleotide sequence ID" value="XM_024831515.1"/>
</dbReference>
<dbReference type="GO" id="GO:0005634">
    <property type="term" value="C:nucleus"/>
    <property type="evidence" value="ECO:0007669"/>
    <property type="project" value="InterPro"/>
</dbReference>
<feature type="binding site" evidence="16">
    <location>
        <position position="787"/>
    </location>
    <ligand>
        <name>substrate</name>
    </ligand>
</feature>
<evidence type="ECO:0000256" key="8">
    <source>
        <dbReference type="ARBA" id="ARBA00022692"/>
    </source>
</evidence>
<name>A0A2I1CMP9_ASPN1</name>
<feature type="transmembrane region" description="Helical" evidence="19">
    <location>
        <begin position="307"/>
        <end position="328"/>
    </location>
</feature>
<dbReference type="Proteomes" id="UP000234474">
    <property type="component" value="Unassembled WGS sequence"/>
</dbReference>
<feature type="transmembrane region" description="Helical" evidence="19">
    <location>
        <begin position="501"/>
        <end position="521"/>
    </location>
</feature>
<comment type="function">
    <text evidence="13">Dol-P-Glc:Glc(2)Man(9)GlcNAc(2)-PP-Dol alpha-1,2-glucosyltransferase that operates in the biosynthetic pathway of dolichol-linked oligosaccharides, the glycan precursors employed in protein asparagine (N)-glycosylation. The assembly of dolichol-linked oligosaccharides begins on the cytosolic side of the endoplasmic reticulum membrane and finishes in its lumen. The sequential addition of sugars to dolichol pyrophosphate produces dolichol-linked oligosaccharides containing fourteen sugars, including two GlcNAcs, nine mannoses and three glucoses. Once assembled, the oligosaccharide is transferred from the lipid to nascent proteins by oligosaccharyltransferases. In the lumen of the endoplasmic reticulum, adds the third and last glucose residue from dolichyl phosphate glucose (Dol-P-Glc) onto the lipid-linked oligosaccharide intermediate Glc(2)Man(9)GlcNAc(2)-PP-Dol to produce Glc(3)Man(9)GlcNAc(2)-PP-Dol.</text>
</comment>
<feature type="transmembrane region" description="Helical" evidence="19">
    <location>
        <begin position="260"/>
        <end position="283"/>
    </location>
</feature>
<dbReference type="InterPro" id="IPR010347">
    <property type="entry name" value="Tdp1"/>
</dbReference>
<feature type="transmembrane region" description="Helical" evidence="19">
    <location>
        <begin position="395"/>
        <end position="418"/>
    </location>
</feature>
<evidence type="ECO:0000256" key="9">
    <source>
        <dbReference type="ARBA" id="ARBA00022824"/>
    </source>
</evidence>
<dbReference type="SUPFAM" id="SSF56024">
    <property type="entry name" value="Phospholipase D/nuclease"/>
    <property type="match status" value="2"/>
</dbReference>
<dbReference type="EMBL" id="MSZS01000001">
    <property type="protein sequence ID" value="PKX98911.1"/>
    <property type="molecule type" value="Genomic_DNA"/>
</dbReference>
<dbReference type="FunFam" id="3.30.870.10:FF:000047">
    <property type="entry name" value="Probable tyrosyl-DNA phosphodiesterase"/>
    <property type="match status" value="1"/>
</dbReference>
<dbReference type="GO" id="GO:0006488">
    <property type="term" value="P:dolichol-linked oligosaccharide biosynthetic process"/>
    <property type="evidence" value="ECO:0007669"/>
    <property type="project" value="InterPro"/>
</dbReference>
<dbReference type="EC" id="2.4.1.256" evidence="4"/>
<dbReference type="OMA" id="KIQRFMC"/>
<dbReference type="CDD" id="cd09194">
    <property type="entry name" value="PLDc_yTdp1_1"/>
    <property type="match status" value="1"/>
</dbReference>
<proteinExistence type="inferred from homology"/>
<keyword evidence="8 19" id="KW-0812">Transmembrane</keyword>
<keyword evidence="6" id="KW-0328">Glycosyltransferase</keyword>
<dbReference type="UniPathway" id="UPA00378"/>
<organism evidence="20 21">
    <name type="scientific">Aspergillus novofumigatus (strain IBT 16806)</name>
    <dbReference type="NCBI Taxonomy" id="1392255"/>
    <lineage>
        <taxon>Eukaryota</taxon>
        <taxon>Fungi</taxon>
        <taxon>Dikarya</taxon>
        <taxon>Ascomycota</taxon>
        <taxon>Pezizomycotina</taxon>
        <taxon>Eurotiomycetes</taxon>
        <taxon>Eurotiomycetidae</taxon>
        <taxon>Eurotiales</taxon>
        <taxon>Aspergillaceae</taxon>
        <taxon>Aspergillus</taxon>
        <taxon>Aspergillus subgen. Fumigati</taxon>
    </lineage>
</organism>
<feature type="transmembrane region" description="Helical" evidence="19">
    <location>
        <begin position="348"/>
        <end position="375"/>
    </location>
</feature>
<evidence type="ECO:0000256" key="14">
    <source>
        <dbReference type="ARBA" id="ARBA00048064"/>
    </source>
</evidence>
<comment type="catalytic activity">
    <reaction evidence="14">
        <text>an alpha-D-Glc-(1-&gt;3)-alpha-D-Glc-(1-&gt;3)-alpha-D-Man-(1-&gt;2)-alpha-D-Man-(1-&gt;2)-alpha-D-Man-(1-&gt;3)-[alpha-D-Man-(1-&gt;2)-alpha-D-Man-(1-&gt;3)-[alpha-D-Man-(1-&gt;2)-alpha-D-Man-(1-&gt;6)]-alpha-D-Man-(1-&gt;6)]-beta-D-Man-(1-&gt;4)-beta-D-GlcNAc-(1-&gt;4)-alpha-D-GlcNAc-diphospho-di-trans,poly-cis-dolichol + a di-trans,poly-cis-dolichyl beta-D-glucosyl phosphate = a alpha-D-Glc-(1-&gt;2)-alpha-D-Glc-(1-&gt;3)-alpha-D-Glc-(1-&gt;3)-alpha-D-Man-(1-&gt;2)-alpha-D-Man-(1-&gt;2)-alpha-D-Man-(1-&gt;3)-[alpha-D-Man-(1-&gt;2)-alpha-D-Man-(1-&gt;3)-[alpha-D-Man-(1-&gt;2)-alpha-D-Man-(1-&gt;6)]-alpha-D-Man-(1-&gt;6)]-beta-D-Man-(1-&gt;4)-beta-D-GlcNAc-(1-&gt;4)-alpha-D-GlcNAc-diphospho-di-trans,poly-cis-dolichol + a di-trans,poly-cis-dolichyl phosphate + H(+)</text>
        <dbReference type="Rhea" id="RHEA:29543"/>
        <dbReference type="Rhea" id="RHEA-COMP:19498"/>
        <dbReference type="Rhea" id="RHEA-COMP:19502"/>
        <dbReference type="Rhea" id="RHEA-COMP:19512"/>
        <dbReference type="Rhea" id="RHEA-COMP:19522"/>
        <dbReference type="ChEBI" id="CHEBI:15378"/>
        <dbReference type="ChEBI" id="CHEBI:57525"/>
        <dbReference type="ChEBI" id="CHEBI:57683"/>
        <dbReference type="ChEBI" id="CHEBI:132522"/>
        <dbReference type="ChEBI" id="CHEBI:132523"/>
        <dbReference type="EC" id="2.4.1.256"/>
    </reaction>
    <physiologicalReaction direction="left-to-right" evidence="14">
        <dbReference type="Rhea" id="RHEA:29544"/>
    </physiologicalReaction>
</comment>
<dbReference type="InterPro" id="IPR016900">
    <property type="entry name" value="Alg10"/>
</dbReference>
<keyword evidence="9" id="KW-0256">Endoplasmic reticulum</keyword>
<dbReference type="Gene3D" id="3.30.870.10">
    <property type="entry name" value="Endonuclease Chain A"/>
    <property type="match status" value="2"/>
</dbReference>
<comment type="pathway">
    <text evidence="2">Protein modification; protein glycosylation.</text>
</comment>
<protein>
    <recommendedName>
        <fullName evidence="5">Dol-P-Glc:Glc(2)Man(9)GlcNAc(2)-PP-Dol alpha-1,2-glucosyltransferase</fullName>
        <ecNumber evidence="4">2.4.1.256</ecNumber>
    </recommendedName>
    <alternativeName>
        <fullName evidence="12">Asparagine-linked glycosylation protein 10</fullName>
    </alternativeName>
</protein>
<feature type="site" description="Interaction with DNA" evidence="17">
    <location>
        <position position="1065"/>
    </location>
</feature>
<evidence type="ECO:0000256" key="17">
    <source>
        <dbReference type="PIRSR" id="PIRSR610347-3"/>
    </source>
</evidence>
<dbReference type="VEuPathDB" id="FungiDB:P174DRAFT_509053"/>
<comment type="caution">
    <text evidence="20">The sequence shown here is derived from an EMBL/GenBank/DDBJ whole genome shotgun (WGS) entry which is preliminary data.</text>
</comment>
<reference evidence="21" key="1">
    <citation type="journal article" date="2018" name="Proc. Natl. Acad. Sci. U.S.A.">
        <title>Linking secondary metabolites to gene clusters through genome sequencing of six diverse Aspergillus species.</title>
        <authorList>
            <person name="Kaerboelling I."/>
            <person name="Vesth T.C."/>
            <person name="Frisvad J.C."/>
            <person name="Nybo J.L."/>
            <person name="Theobald S."/>
            <person name="Kuo A."/>
            <person name="Bowyer P."/>
            <person name="Matsuda Y."/>
            <person name="Mondo S."/>
            <person name="Lyhne E.K."/>
            <person name="Kogle M.E."/>
            <person name="Clum A."/>
            <person name="Lipzen A."/>
            <person name="Salamov A."/>
            <person name="Ngan C.Y."/>
            <person name="Daum C."/>
            <person name="Chiniquy J."/>
            <person name="Barry K."/>
            <person name="LaButti K."/>
            <person name="Haridas S."/>
            <person name="Simmons B.A."/>
            <person name="Magnuson J.K."/>
            <person name="Mortensen U.H."/>
            <person name="Larsen T.O."/>
            <person name="Grigoriev I.V."/>
            <person name="Baker S.E."/>
            <person name="Andersen M.R."/>
        </authorList>
    </citation>
    <scope>NUCLEOTIDE SEQUENCE [LARGE SCALE GENOMIC DNA]</scope>
    <source>
        <strain evidence="21">IBT 16806</strain>
    </source>
</reference>
<feature type="compositionally biased region" description="Basic and acidic residues" evidence="18">
    <location>
        <begin position="443"/>
        <end position="457"/>
    </location>
</feature>
<feature type="region of interest" description="Disordered" evidence="18">
    <location>
        <begin position="644"/>
        <end position="673"/>
    </location>
</feature>
<feature type="transmembrane region" description="Helical" evidence="19">
    <location>
        <begin position="12"/>
        <end position="30"/>
    </location>
</feature>